<dbReference type="GO" id="GO:0005524">
    <property type="term" value="F:ATP binding"/>
    <property type="evidence" value="ECO:0007669"/>
    <property type="project" value="UniProtKB-KW"/>
</dbReference>
<reference evidence="9 10" key="1">
    <citation type="journal article" date="2012" name="PLoS ONE">
        <title>Functional divergence in the genus oenococcus as predicted by genome sequencing of the newly-described species, Oenococcus kitaharae.</title>
        <authorList>
            <person name="Borneman A.R."/>
            <person name="McCarthy J.M."/>
            <person name="Chambers P.J."/>
            <person name="Bartowsky E.J."/>
        </authorList>
    </citation>
    <scope>NUCLEOTIDE SEQUENCE [LARGE SCALE GENOMIC DNA]</scope>
    <source>
        <strain evidence="10">DSM17330</strain>
    </source>
</reference>
<evidence type="ECO:0000256" key="7">
    <source>
        <dbReference type="ARBA" id="ARBA00047925"/>
    </source>
</evidence>
<organism evidence="9 10">
    <name type="scientific">Oenococcus kitaharae DSM 17330</name>
    <dbReference type="NCBI Taxonomy" id="1045004"/>
    <lineage>
        <taxon>Bacteria</taxon>
        <taxon>Bacillati</taxon>
        <taxon>Bacillota</taxon>
        <taxon>Bacilli</taxon>
        <taxon>Lactobacillales</taxon>
        <taxon>Lactobacillaceae</taxon>
        <taxon>Oenococcus</taxon>
    </lineage>
</organism>
<evidence type="ECO:0000313" key="9">
    <source>
        <dbReference type="EMBL" id="EHN59391.1"/>
    </source>
</evidence>
<evidence type="ECO:0000256" key="2">
    <source>
        <dbReference type="ARBA" id="ARBA00022741"/>
    </source>
</evidence>
<dbReference type="PANTHER" id="PTHR20275">
    <property type="entry name" value="NAD KINASE"/>
    <property type="match status" value="1"/>
</dbReference>
<dbReference type="STRING" id="336988.NT96_00185"/>
<keyword evidence="5 8" id="KW-0521">NADP</keyword>
<dbReference type="Gene3D" id="2.60.200.30">
    <property type="entry name" value="Probable inorganic polyphosphate/atp-NAD kinase, domain 2"/>
    <property type="match status" value="1"/>
</dbReference>
<keyword evidence="1 8" id="KW-0808">Transferase</keyword>
<keyword evidence="3 8" id="KW-0418">Kinase</keyword>
<feature type="binding site" evidence="8">
    <location>
        <begin position="71"/>
        <end position="72"/>
    </location>
    <ligand>
        <name>NAD(+)</name>
        <dbReference type="ChEBI" id="CHEBI:57540"/>
    </ligand>
</feature>
<dbReference type="Pfam" id="PF01513">
    <property type="entry name" value="NAD_kinase"/>
    <property type="match status" value="1"/>
</dbReference>
<feature type="binding site" evidence="8">
    <location>
        <position position="173"/>
    </location>
    <ligand>
        <name>NAD(+)</name>
        <dbReference type="ChEBI" id="CHEBI:57540"/>
    </ligand>
</feature>
<feature type="binding site" evidence="8">
    <location>
        <begin position="186"/>
        <end position="191"/>
    </location>
    <ligand>
        <name>NAD(+)</name>
        <dbReference type="ChEBI" id="CHEBI:57540"/>
    </ligand>
</feature>
<dbReference type="InterPro" id="IPR002504">
    <property type="entry name" value="NADK"/>
</dbReference>
<evidence type="ECO:0000256" key="5">
    <source>
        <dbReference type="ARBA" id="ARBA00022857"/>
    </source>
</evidence>
<dbReference type="EC" id="2.7.1.23" evidence="8"/>
<keyword evidence="2 8" id="KW-0547">Nucleotide-binding</keyword>
<feature type="active site" description="Proton acceptor" evidence="8">
    <location>
        <position position="71"/>
    </location>
</feature>
<comment type="caution">
    <text evidence="9">The sequence shown here is derived from an EMBL/GenBank/DDBJ whole genome shotgun (WGS) entry which is preliminary data.</text>
</comment>
<evidence type="ECO:0000256" key="1">
    <source>
        <dbReference type="ARBA" id="ARBA00022679"/>
    </source>
</evidence>
<evidence type="ECO:0000256" key="8">
    <source>
        <dbReference type="HAMAP-Rule" id="MF_00361"/>
    </source>
</evidence>
<dbReference type="Pfam" id="PF20143">
    <property type="entry name" value="NAD_kinase_C"/>
    <property type="match status" value="1"/>
</dbReference>
<feature type="binding site" evidence="8">
    <location>
        <position position="183"/>
    </location>
    <ligand>
        <name>NAD(+)</name>
        <dbReference type="ChEBI" id="CHEBI:57540"/>
    </ligand>
</feature>
<dbReference type="HOGENOM" id="CLU_008831_0_3_9"/>
<name>G9WGY3_9LACO</name>
<comment type="similarity">
    <text evidence="8">Belongs to the NAD kinase family.</text>
</comment>
<keyword evidence="4 8" id="KW-0067">ATP-binding</keyword>
<dbReference type="InterPro" id="IPR017438">
    <property type="entry name" value="ATP-NAD_kinase_N"/>
</dbReference>
<evidence type="ECO:0000313" key="10">
    <source>
        <dbReference type="Proteomes" id="UP000004959"/>
    </source>
</evidence>
<dbReference type="GO" id="GO:0019674">
    <property type="term" value="P:NAD+ metabolic process"/>
    <property type="evidence" value="ECO:0007669"/>
    <property type="project" value="InterPro"/>
</dbReference>
<dbReference type="AlphaFoldDB" id="G9WGY3"/>
<comment type="caution">
    <text evidence="8">Lacks conserved residue(s) required for the propagation of feature annotation.</text>
</comment>
<feature type="binding site" evidence="8">
    <location>
        <begin position="147"/>
        <end position="148"/>
    </location>
    <ligand>
        <name>NAD(+)</name>
        <dbReference type="ChEBI" id="CHEBI:57540"/>
    </ligand>
</feature>
<dbReference type="GO" id="GO:0051287">
    <property type="term" value="F:NAD binding"/>
    <property type="evidence" value="ECO:0007669"/>
    <property type="project" value="UniProtKB-ARBA"/>
</dbReference>
<gene>
    <name evidence="8" type="primary">nadK</name>
    <name evidence="9" type="ORF">OKIT_1308</name>
</gene>
<dbReference type="GO" id="GO:0005737">
    <property type="term" value="C:cytoplasm"/>
    <property type="evidence" value="ECO:0007669"/>
    <property type="project" value="UniProtKB-SubCell"/>
</dbReference>
<evidence type="ECO:0000256" key="4">
    <source>
        <dbReference type="ARBA" id="ARBA00022840"/>
    </source>
</evidence>
<dbReference type="PATRIC" id="fig|1045004.4.peg.1283"/>
<dbReference type="InterPro" id="IPR016064">
    <property type="entry name" value="NAD/diacylglycerol_kinase_sf"/>
</dbReference>
<dbReference type="GO" id="GO:0006741">
    <property type="term" value="P:NADP+ biosynthetic process"/>
    <property type="evidence" value="ECO:0007669"/>
    <property type="project" value="UniProtKB-UniRule"/>
</dbReference>
<dbReference type="Gene3D" id="3.40.50.10330">
    <property type="entry name" value="Probable inorganic polyphosphate/atp-NAD kinase, domain 1"/>
    <property type="match status" value="1"/>
</dbReference>
<feature type="binding site" evidence="8">
    <location>
        <position position="210"/>
    </location>
    <ligand>
        <name>NAD(+)</name>
        <dbReference type="ChEBI" id="CHEBI:57540"/>
    </ligand>
</feature>
<comment type="cofactor">
    <cofactor evidence="8">
        <name>a divalent metal cation</name>
        <dbReference type="ChEBI" id="CHEBI:60240"/>
    </cofactor>
</comment>
<protein>
    <recommendedName>
        <fullName evidence="8">NAD kinase</fullName>
        <ecNumber evidence="8">2.7.1.23</ecNumber>
    </recommendedName>
    <alternativeName>
        <fullName evidence="8">ATP-dependent NAD kinase</fullName>
    </alternativeName>
</protein>
<dbReference type="GO" id="GO:0046872">
    <property type="term" value="F:metal ion binding"/>
    <property type="evidence" value="ECO:0007669"/>
    <property type="project" value="UniProtKB-UniRule"/>
</dbReference>
<evidence type="ECO:0000256" key="6">
    <source>
        <dbReference type="ARBA" id="ARBA00023027"/>
    </source>
</evidence>
<sequence length="291" mass="32103">MLINHDFSGKNAAGINNDCFSARMEDMKVCLFPNDQPQSLAVADVLKNKLEAAGQEVSSRQPDLVVSIGGDGTFLSAVHQFSNQLANIRFVGVHTGHLGFYSDWLVDELDDLVDKIAHDHGQLNEYPLMEGEVFYADGQVAEILAVNEIILNRITNSLAIDVYINDVLFEKFRGDGLAVSTPAGSSGYNKSLGGALIDPDFAALQMTEIASINNRVYRTLGSPIIVSADTRIRVVLEVGNSTINYDSFQLPQVAYRQILFKISKEPLKMANYKQISFWQRVKNSFIGDGHQ</sequence>
<evidence type="ECO:0000256" key="3">
    <source>
        <dbReference type="ARBA" id="ARBA00022777"/>
    </source>
</evidence>
<keyword evidence="6 8" id="KW-0520">NAD</keyword>
<comment type="function">
    <text evidence="8">Involved in the regulation of the intracellular balance of NAD and NADP, and is a key enzyme in the biosynthesis of NADP. Catalyzes specifically the phosphorylation on 2'-hydroxyl of the adenosine moiety of NAD to yield NADP.</text>
</comment>
<keyword evidence="10" id="KW-1185">Reference proteome</keyword>
<dbReference type="GO" id="GO:0003951">
    <property type="term" value="F:NAD+ kinase activity"/>
    <property type="evidence" value="ECO:0007669"/>
    <property type="project" value="UniProtKB-UniRule"/>
</dbReference>
<feature type="binding site" evidence="8">
    <location>
        <position position="175"/>
    </location>
    <ligand>
        <name>NAD(+)</name>
        <dbReference type="ChEBI" id="CHEBI:57540"/>
    </ligand>
</feature>
<keyword evidence="8" id="KW-0963">Cytoplasm</keyword>
<dbReference type="EMBL" id="AFVZ01000001">
    <property type="protein sequence ID" value="EHN59391.1"/>
    <property type="molecule type" value="Genomic_DNA"/>
</dbReference>
<dbReference type="eggNOG" id="COG0061">
    <property type="taxonomic scope" value="Bacteria"/>
</dbReference>
<dbReference type="HAMAP" id="MF_00361">
    <property type="entry name" value="NAD_kinase"/>
    <property type="match status" value="1"/>
</dbReference>
<proteinExistence type="inferred from homology"/>
<comment type="subcellular location">
    <subcellularLocation>
        <location evidence="8">Cytoplasm</location>
    </subcellularLocation>
</comment>
<dbReference type="PANTHER" id="PTHR20275:SF0">
    <property type="entry name" value="NAD KINASE"/>
    <property type="match status" value="1"/>
</dbReference>
<dbReference type="InterPro" id="IPR017437">
    <property type="entry name" value="ATP-NAD_kinase_PpnK-typ_C"/>
</dbReference>
<dbReference type="Proteomes" id="UP000004959">
    <property type="component" value="Chromosome"/>
</dbReference>
<dbReference type="SUPFAM" id="SSF111331">
    <property type="entry name" value="NAD kinase/diacylglycerol kinase-like"/>
    <property type="match status" value="1"/>
</dbReference>
<dbReference type="NCBIfam" id="NF003424">
    <property type="entry name" value="PRK04885.1"/>
    <property type="match status" value="1"/>
</dbReference>
<comment type="catalytic activity">
    <reaction evidence="7 8">
        <text>NAD(+) + ATP = ADP + NADP(+) + H(+)</text>
        <dbReference type="Rhea" id="RHEA:18629"/>
        <dbReference type="ChEBI" id="CHEBI:15378"/>
        <dbReference type="ChEBI" id="CHEBI:30616"/>
        <dbReference type="ChEBI" id="CHEBI:57540"/>
        <dbReference type="ChEBI" id="CHEBI:58349"/>
        <dbReference type="ChEBI" id="CHEBI:456216"/>
        <dbReference type="EC" id="2.7.1.23"/>
    </reaction>
</comment>
<accession>G9WGY3</accession>